<gene>
    <name evidence="6" type="ORF">CINC_LOCUS4722</name>
</gene>
<proteinExistence type="inferred from homology"/>
<feature type="compositionally biased region" description="Polar residues" evidence="4">
    <location>
        <begin position="22"/>
        <end position="35"/>
    </location>
</feature>
<evidence type="ECO:0000259" key="5">
    <source>
        <dbReference type="Pfam" id="PF01931"/>
    </source>
</evidence>
<feature type="domain" description="Non-canonical purine NTP phosphatase/PRRC1" evidence="5">
    <location>
        <begin position="193"/>
        <end position="280"/>
    </location>
</feature>
<dbReference type="Gene3D" id="3.90.950.10">
    <property type="match status" value="1"/>
</dbReference>
<feature type="compositionally biased region" description="Polar residues" evidence="4">
    <location>
        <begin position="111"/>
        <end position="127"/>
    </location>
</feature>
<dbReference type="Pfam" id="PF01931">
    <property type="entry name" value="NTPase_I-T"/>
    <property type="match status" value="1"/>
</dbReference>
<name>A0A9N8KUL1_CHRIL</name>
<reference evidence="6" key="1">
    <citation type="submission" date="2021-12" db="EMBL/GenBank/DDBJ databases">
        <authorList>
            <person name="King R."/>
        </authorList>
    </citation>
    <scope>NUCLEOTIDE SEQUENCE</scope>
</reference>
<organism evidence="6 7">
    <name type="scientific">Chrysodeixis includens</name>
    <name type="common">Soybean looper</name>
    <name type="synonym">Pseudoplusia includens</name>
    <dbReference type="NCBI Taxonomy" id="689277"/>
    <lineage>
        <taxon>Eukaryota</taxon>
        <taxon>Metazoa</taxon>
        <taxon>Ecdysozoa</taxon>
        <taxon>Arthropoda</taxon>
        <taxon>Hexapoda</taxon>
        <taxon>Insecta</taxon>
        <taxon>Pterygota</taxon>
        <taxon>Neoptera</taxon>
        <taxon>Endopterygota</taxon>
        <taxon>Lepidoptera</taxon>
        <taxon>Glossata</taxon>
        <taxon>Ditrysia</taxon>
        <taxon>Noctuoidea</taxon>
        <taxon>Noctuidae</taxon>
        <taxon>Plusiinae</taxon>
        <taxon>Chrysodeixis</taxon>
    </lineage>
</organism>
<feature type="region of interest" description="Disordered" evidence="4">
    <location>
        <begin position="1"/>
        <end position="37"/>
    </location>
</feature>
<comment type="similarity">
    <text evidence="2">Belongs to the PRRC1 family.</text>
</comment>
<evidence type="ECO:0000313" key="7">
    <source>
        <dbReference type="Proteomes" id="UP001154114"/>
    </source>
</evidence>
<evidence type="ECO:0000313" key="6">
    <source>
        <dbReference type="EMBL" id="CAD0203067.1"/>
    </source>
</evidence>
<dbReference type="InterPro" id="IPR029001">
    <property type="entry name" value="ITPase-like_fam"/>
</dbReference>
<keyword evidence="7" id="KW-1185">Reference proteome</keyword>
<dbReference type="SUPFAM" id="SSF52972">
    <property type="entry name" value="ITPase-like"/>
    <property type="match status" value="1"/>
</dbReference>
<dbReference type="GO" id="GO:0034237">
    <property type="term" value="F:protein kinase A regulatory subunit binding"/>
    <property type="evidence" value="ECO:0007669"/>
    <property type="project" value="TreeGrafter"/>
</dbReference>
<sequence>MSGTDKKAKIPQPPTPAGGTGNLLSSVAPPSQLPNFVTASPVVPVASTAAEIPQIQMPQPVIQPVPAPVPVQPIIVQPRDEAKPQSAQETFSPAIPLSKGEPMMSIRSPEDSQATHSPESLPPDSTSEIDQLGDIMPGSGLFTWMKGAVSTGGLLARVAEKAKSSVDSMITTLDPQMKEYLRSGGDLLIVVASDKEAKISPIRDAFQTVFGKANVVGYKAQSDVTAEQPVGYAAAYAAAKQRIAHIRSVHSELHNNVPIVAVEGFLQESVTDRWYDISLLILSQPSLGIELQLQSQGTSVAAAAVAAAAAATPADYEHAQTGYSVTIGSIMAASLQVPHSQWQEAATGVSRQDILQLAARSLAGSYKRLLAVSAAET</sequence>
<dbReference type="PANTHER" id="PTHR23276">
    <property type="entry name" value="PROTEIN PRRC1"/>
    <property type="match status" value="1"/>
</dbReference>
<evidence type="ECO:0000256" key="3">
    <source>
        <dbReference type="ARBA" id="ARBA00023034"/>
    </source>
</evidence>
<protein>
    <recommendedName>
        <fullName evidence="5">Non-canonical purine NTP phosphatase/PRRC1 domain-containing protein</fullName>
    </recommendedName>
</protein>
<dbReference type="AlphaFoldDB" id="A0A9N8KUL1"/>
<evidence type="ECO:0000256" key="4">
    <source>
        <dbReference type="SAM" id="MobiDB-lite"/>
    </source>
</evidence>
<dbReference type="EMBL" id="LR824021">
    <property type="protein sequence ID" value="CAD0203067.1"/>
    <property type="molecule type" value="Genomic_DNA"/>
</dbReference>
<dbReference type="GO" id="GO:0005794">
    <property type="term" value="C:Golgi apparatus"/>
    <property type="evidence" value="ECO:0007669"/>
    <property type="project" value="UniProtKB-SubCell"/>
</dbReference>
<dbReference type="InterPro" id="IPR026533">
    <property type="entry name" value="NTPase/PRRC1"/>
</dbReference>
<dbReference type="OrthoDB" id="4968544at2759"/>
<feature type="region of interest" description="Disordered" evidence="4">
    <location>
        <begin position="79"/>
        <end position="127"/>
    </location>
</feature>
<evidence type="ECO:0000256" key="2">
    <source>
        <dbReference type="ARBA" id="ARBA00010298"/>
    </source>
</evidence>
<dbReference type="PANTHER" id="PTHR23276:SF2">
    <property type="entry name" value="PROTEIN PRRC1"/>
    <property type="match status" value="1"/>
</dbReference>
<dbReference type="InterPro" id="IPR026534">
    <property type="entry name" value="PRRC1"/>
</dbReference>
<comment type="subcellular location">
    <subcellularLocation>
        <location evidence="1">Golgi apparatus</location>
    </subcellularLocation>
</comment>
<accession>A0A9N8KUL1</accession>
<evidence type="ECO:0000256" key="1">
    <source>
        <dbReference type="ARBA" id="ARBA00004555"/>
    </source>
</evidence>
<dbReference type="Proteomes" id="UP001154114">
    <property type="component" value="Chromosome 18"/>
</dbReference>
<keyword evidence="3" id="KW-0333">Golgi apparatus</keyword>